<protein>
    <submittedName>
        <fullName evidence="4">Enoyl-CoA hydratase/isomerase family protein</fullName>
    </submittedName>
</protein>
<dbReference type="PANTHER" id="PTHR43684">
    <property type="match status" value="1"/>
</dbReference>
<dbReference type="CDD" id="cd06558">
    <property type="entry name" value="crotonase-like"/>
    <property type="match status" value="1"/>
</dbReference>
<proteinExistence type="predicted"/>
<evidence type="ECO:0000313" key="4">
    <source>
        <dbReference type="EMBL" id="MDV6266295.1"/>
    </source>
</evidence>
<comment type="subcellular location">
    <subcellularLocation>
        <location evidence="1">Peroxisome</location>
    </subcellularLocation>
</comment>
<dbReference type="RefSeq" id="WP_317540874.1">
    <property type="nucleotide sequence ID" value="NZ_JAWLKB010000002.1"/>
</dbReference>
<keyword evidence="2" id="KW-0576">Peroxisome</keyword>
<dbReference type="PANTHER" id="PTHR43684:SF1">
    <property type="entry name" value="ENOYL-COA DELTA ISOMERASE 2"/>
    <property type="match status" value="1"/>
</dbReference>
<accession>A0ABU4BQ25</accession>
<keyword evidence="5" id="KW-1185">Reference proteome</keyword>
<dbReference type="SUPFAM" id="SSF52096">
    <property type="entry name" value="ClpP/crotonase"/>
    <property type="match status" value="1"/>
</dbReference>
<dbReference type="Pfam" id="PF00378">
    <property type="entry name" value="ECH_1"/>
    <property type="match status" value="1"/>
</dbReference>
<dbReference type="EMBL" id="JAWLKB010000002">
    <property type="protein sequence ID" value="MDV6266295.1"/>
    <property type="molecule type" value="Genomic_DNA"/>
</dbReference>
<dbReference type="Proteomes" id="UP001185927">
    <property type="component" value="Unassembled WGS sequence"/>
</dbReference>
<dbReference type="Gene3D" id="3.90.226.10">
    <property type="entry name" value="2-enoyl-CoA Hydratase, Chain A, domain 1"/>
    <property type="match status" value="1"/>
</dbReference>
<name>A0ABU4BQ25_RHOGO</name>
<organism evidence="4 5">
    <name type="scientific">Rhodococcus globerulus</name>
    <dbReference type="NCBI Taxonomy" id="33008"/>
    <lineage>
        <taxon>Bacteria</taxon>
        <taxon>Bacillati</taxon>
        <taxon>Actinomycetota</taxon>
        <taxon>Actinomycetes</taxon>
        <taxon>Mycobacteriales</taxon>
        <taxon>Nocardiaceae</taxon>
        <taxon>Rhodococcus</taxon>
    </lineage>
</organism>
<dbReference type="InterPro" id="IPR001753">
    <property type="entry name" value="Enoyl-CoA_hydra/iso"/>
</dbReference>
<dbReference type="InterPro" id="IPR029045">
    <property type="entry name" value="ClpP/crotonase-like_dom_sf"/>
</dbReference>
<dbReference type="InterPro" id="IPR051053">
    <property type="entry name" value="ECH/Chromodomain_protein"/>
</dbReference>
<evidence type="ECO:0000256" key="1">
    <source>
        <dbReference type="ARBA" id="ARBA00004275"/>
    </source>
</evidence>
<evidence type="ECO:0000256" key="3">
    <source>
        <dbReference type="ARBA" id="ARBA00023235"/>
    </source>
</evidence>
<comment type="caution">
    <text evidence="4">The sequence shown here is derived from an EMBL/GenBank/DDBJ whole genome shotgun (WGS) entry which is preliminary data.</text>
</comment>
<sequence length="247" mass="25722">MSTPVLVSDNGSVRTVTFNKPERLNAFDAAGFRALTKALDDAAADSSVAVVVIEGAGKAFSSGVDLRALSEPGADTADFGHAFAPLIVALVEFPKPLVAAVHGAAVGIGLTMLLFCDVVYVADDARLRAPFTSLGTAPEAASSWMLPKVIGAQRASELLLTARWLSGKEAAEIGIAVAAVPADQLHPRAMEAASQIAGNIGPAVLAAKKLLRQGWSEEARAAVQREDDAARELIRELGSFTQKFTTT</sequence>
<reference evidence="4 5" key="1">
    <citation type="submission" date="2023-10" db="EMBL/GenBank/DDBJ databases">
        <title>Development of a sustainable strategy for remediation of hydrocarbon-contaminated territories based on the waste exchange concept.</title>
        <authorList>
            <person name="Krivoruchko A."/>
        </authorList>
    </citation>
    <scope>NUCLEOTIDE SEQUENCE [LARGE SCALE GENOMIC DNA]</scope>
    <source>
        <strain evidence="4 5">IEGM 1203</strain>
    </source>
</reference>
<evidence type="ECO:0000313" key="5">
    <source>
        <dbReference type="Proteomes" id="UP001185927"/>
    </source>
</evidence>
<gene>
    <name evidence="4" type="ORF">R3Q16_06750</name>
</gene>
<keyword evidence="3" id="KW-0413">Isomerase</keyword>
<evidence type="ECO:0000256" key="2">
    <source>
        <dbReference type="ARBA" id="ARBA00023140"/>
    </source>
</evidence>